<dbReference type="InterPro" id="IPR005119">
    <property type="entry name" value="LysR_subst-bd"/>
</dbReference>
<dbReference type="PANTHER" id="PTHR30126:SF5">
    <property type="entry name" value="HTH-TYPE TRANSCRIPTIONAL ACTIVATOR CMPR"/>
    <property type="match status" value="1"/>
</dbReference>
<name>A0A840ZH32_9HYPH</name>
<proteinExistence type="inferred from homology"/>
<dbReference type="PROSITE" id="PS50931">
    <property type="entry name" value="HTH_LYSR"/>
    <property type="match status" value="1"/>
</dbReference>
<dbReference type="RefSeq" id="WP_246390249.1">
    <property type="nucleotide sequence ID" value="NZ_JACHOP010000002.1"/>
</dbReference>
<dbReference type="EMBL" id="JACHOP010000002">
    <property type="protein sequence ID" value="MBB5756183.1"/>
    <property type="molecule type" value="Genomic_DNA"/>
</dbReference>
<evidence type="ECO:0000259" key="7">
    <source>
        <dbReference type="PROSITE" id="PS50931"/>
    </source>
</evidence>
<dbReference type="Gene3D" id="1.10.10.10">
    <property type="entry name" value="Winged helix-like DNA-binding domain superfamily/Winged helix DNA-binding domain"/>
    <property type="match status" value="1"/>
</dbReference>
<evidence type="ECO:0000256" key="4">
    <source>
        <dbReference type="ARBA" id="ARBA00023163"/>
    </source>
</evidence>
<dbReference type="InterPro" id="IPR036390">
    <property type="entry name" value="WH_DNA-bd_sf"/>
</dbReference>
<keyword evidence="4" id="KW-0804">Transcription</keyword>
<comment type="similarity">
    <text evidence="1">Belongs to the LysR transcriptional regulatory family.</text>
</comment>
<dbReference type="GO" id="GO:0003700">
    <property type="term" value="F:DNA-binding transcription factor activity"/>
    <property type="evidence" value="ECO:0007669"/>
    <property type="project" value="InterPro"/>
</dbReference>
<dbReference type="PANTHER" id="PTHR30126">
    <property type="entry name" value="HTH-TYPE TRANSCRIPTIONAL REGULATOR"/>
    <property type="match status" value="1"/>
</dbReference>
<keyword evidence="9" id="KW-1185">Reference proteome</keyword>
<evidence type="ECO:0000256" key="2">
    <source>
        <dbReference type="ARBA" id="ARBA00023015"/>
    </source>
</evidence>
<dbReference type="SUPFAM" id="SSF46785">
    <property type="entry name" value="Winged helix' DNA-binding domain"/>
    <property type="match status" value="1"/>
</dbReference>
<feature type="domain" description="HTH lysR-type" evidence="7">
    <location>
        <begin position="4"/>
        <end position="61"/>
    </location>
</feature>
<keyword evidence="2" id="KW-0805">Transcription regulation</keyword>
<sequence>MRNLSLKQLQAVAAVARLGTMTRAAQELNVTSAALYARIRQLEEEAGLLLFDRTPTGLKPTDAGREMLWAINSINTVLETCTDRLRTLKGGGGGRVALGVVSTAKYFAPAVIAGFMESHPKVEIALTVGNRQGTIDALRNYDIDFAIMGRPPRDFAIEAETFGPHPLVVIAAPDHPLAGKRGLSRSDLAAESFLVREEGSGTRSVFEEFMNGVMIRRAKLGIDAGSNETLKQAVMAGLGIALLSGHTVASEVEGGRLALLDVQGLPIRRDWYVVRRSDKVLGPAADAFWDYLATEGRRFLPRLPEEALAGMAAEMAPRLAADPDAAADLAAEAGE</sequence>
<evidence type="ECO:0000256" key="6">
    <source>
        <dbReference type="ARBA" id="ARBA00043141"/>
    </source>
</evidence>
<comment type="caution">
    <text evidence="8">The sequence shown here is derived from an EMBL/GenBank/DDBJ whole genome shotgun (WGS) entry which is preliminary data.</text>
</comment>
<dbReference type="InterPro" id="IPR000847">
    <property type="entry name" value="LysR_HTH_N"/>
</dbReference>
<accession>A0A840ZH32</accession>
<gene>
    <name evidence="8" type="ORF">HNR00_000879</name>
</gene>
<protein>
    <recommendedName>
        <fullName evidence="5">HTH-type transcriptional regulator CbbR</fullName>
    </recommendedName>
    <alternativeName>
        <fullName evidence="6">RuBisCO operon transcriptional regulator</fullName>
    </alternativeName>
</protein>
<dbReference type="GO" id="GO:0000976">
    <property type="term" value="F:transcription cis-regulatory region binding"/>
    <property type="evidence" value="ECO:0007669"/>
    <property type="project" value="TreeGrafter"/>
</dbReference>
<dbReference type="AlphaFoldDB" id="A0A840ZH32"/>
<evidence type="ECO:0000256" key="5">
    <source>
        <dbReference type="ARBA" id="ARBA00039279"/>
    </source>
</evidence>
<keyword evidence="3 8" id="KW-0238">DNA-binding</keyword>
<evidence type="ECO:0000256" key="3">
    <source>
        <dbReference type="ARBA" id="ARBA00023125"/>
    </source>
</evidence>
<organism evidence="8 9">
    <name type="scientific">Methylorubrum rhodinum</name>
    <dbReference type="NCBI Taxonomy" id="29428"/>
    <lineage>
        <taxon>Bacteria</taxon>
        <taxon>Pseudomonadati</taxon>
        <taxon>Pseudomonadota</taxon>
        <taxon>Alphaproteobacteria</taxon>
        <taxon>Hyphomicrobiales</taxon>
        <taxon>Methylobacteriaceae</taxon>
        <taxon>Methylorubrum</taxon>
    </lineage>
</organism>
<dbReference type="Proteomes" id="UP000583454">
    <property type="component" value="Unassembled WGS sequence"/>
</dbReference>
<evidence type="ECO:0000256" key="1">
    <source>
        <dbReference type="ARBA" id="ARBA00009437"/>
    </source>
</evidence>
<dbReference type="Pfam" id="PF00126">
    <property type="entry name" value="HTH_1"/>
    <property type="match status" value="1"/>
</dbReference>
<dbReference type="InterPro" id="IPR036388">
    <property type="entry name" value="WH-like_DNA-bd_sf"/>
</dbReference>
<dbReference type="Gene3D" id="3.40.190.10">
    <property type="entry name" value="Periplasmic binding protein-like II"/>
    <property type="match status" value="2"/>
</dbReference>
<dbReference type="CDD" id="cd08419">
    <property type="entry name" value="PBP2_CbbR_RubisCO_like"/>
    <property type="match status" value="1"/>
</dbReference>
<dbReference type="PRINTS" id="PR00039">
    <property type="entry name" value="HTHLYSR"/>
</dbReference>
<evidence type="ECO:0000313" key="9">
    <source>
        <dbReference type="Proteomes" id="UP000583454"/>
    </source>
</evidence>
<dbReference type="SUPFAM" id="SSF53850">
    <property type="entry name" value="Periplasmic binding protein-like II"/>
    <property type="match status" value="1"/>
</dbReference>
<reference evidence="8 9" key="1">
    <citation type="submission" date="2020-08" db="EMBL/GenBank/DDBJ databases">
        <title>Genomic Encyclopedia of Type Strains, Phase IV (KMG-IV): sequencing the most valuable type-strain genomes for metagenomic binning, comparative biology and taxonomic classification.</title>
        <authorList>
            <person name="Goeker M."/>
        </authorList>
    </citation>
    <scope>NUCLEOTIDE SEQUENCE [LARGE SCALE GENOMIC DNA]</scope>
    <source>
        <strain evidence="8 9">DSM 2163</strain>
    </source>
</reference>
<evidence type="ECO:0000313" key="8">
    <source>
        <dbReference type="EMBL" id="MBB5756183.1"/>
    </source>
</evidence>
<dbReference type="Pfam" id="PF03466">
    <property type="entry name" value="LysR_substrate"/>
    <property type="match status" value="1"/>
</dbReference>